<evidence type="ECO:0000256" key="3">
    <source>
        <dbReference type="ARBA" id="ARBA00022516"/>
    </source>
</evidence>
<accession>A0A7X5UPP0</accession>
<dbReference type="PANTHER" id="PTHR45266:SF3">
    <property type="entry name" value="OXALOACETATE DECARBOXYLASE ALPHA CHAIN"/>
    <property type="match status" value="1"/>
</dbReference>
<dbReference type="GO" id="GO:0003989">
    <property type="term" value="F:acetyl-CoA carboxylase activity"/>
    <property type="evidence" value="ECO:0007669"/>
    <property type="project" value="InterPro"/>
</dbReference>
<dbReference type="PANTHER" id="PTHR45266">
    <property type="entry name" value="OXALOACETATE DECARBOXYLASE ALPHA CHAIN"/>
    <property type="match status" value="1"/>
</dbReference>
<dbReference type="GO" id="GO:0006633">
    <property type="term" value="P:fatty acid biosynthetic process"/>
    <property type="evidence" value="ECO:0007669"/>
    <property type="project" value="UniProtKB-UniPathway"/>
</dbReference>
<protein>
    <recommendedName>
        <fullName evidence="2 8">Biotin carboxyl carrier protein of acetyl-CoA carboxylase</fullName>
    </recommendedName>
</protein>
<dbReference type="PRINTS" id="PR01071">
    <property type="entry name" value="ACOABIOTINCC"/>
</dbReference>
<name>A0A7X5UPP0_9PSEU</name>
<gene>
    <name evidence="11" type="ORF">FHU38_002245</name>
</gene>
<evidence type="ECO:0000313" key="11">
    <source>
        <dbReference type="EMBL" id="NIJ11901.1"/>
    </source>
</evidence>
<keyword evidence="4 8" id="KW-0276">Fatty acid metabolism</keyword>
<reference evidence="11 12" key="1">
    <citation type="submission" date="2020-03" db="EMBL/GenBank/DDBJ databases">
        <title>Sequencing the genomes of 1000 actinobacteria strains.</title>
        <authorList>
            <person name="Klenk H.-P."/>
        </authorList>
    </citation>
    <scope>NUCLEOTIDE SEQUENCE [LARGE SCALE GENOMIC DNA]</scope>
    <source>
        <strain evidence="11 12">DSM 45685</strain>
    </source>
</reference>
<feature type="domain" description="Lipoyl-binding" evidence="10">
    <location>
        <begin position="79"/>
        <end position="155"/>
    </location>
</feature>
<dbReference type="InterPro" id="IPR001249">
    <property type="entry name" value="AcCoA_biotinCC"/>
</dbReference>
<comment type="pathway">
    <text evidence="1 8">Lipid metabolism; fatty acid biosynthesis.</text>
</comment>
<dbReference type="UniPathway" id="UPA00094"/>
<dbReference type="PROSITE" id="PS00188">
    <property type="entry name" value="BIOTIN"/>
    <property type="match status" value="1"/>
</dbReference>
<evidence type="ECO:0000256" key="7">
    <source>
        <dbReference type="ARBA" id="ARBA00023267"/>
    </source>
</evidence>
<dbReference type="Gene3D" id="2.40.50.100">
    <property type="match status" value="1"/>
</dbReference>
<evidence type="ECO:0000256" key="6">
    <source>
        <dbReference type="ARBA" id="ARBA00023160"/>
    </source>
</evidence>
<dbReference type="InterPro" id="IPR000089">
    <property type="entry name" value="Biotin_lipoyl"/>
</dbReference>
<dbReference type="Pfam" id="PF00364">
    <property type="entry name" value="Biotin_lipoyl"/>
    <property type="match status" value="1"/>
</dbReference>
<keyword evidence="3 8" id="KW-0444">Lipid biosynthesis</keyword>
<dbReference type="EMBL" id="JAAOYM010000001">
    <property type="protein sequence ID" value="NIJ11901.1"/>
    <property type="molecule type" value="Genomic_DNA"/>
</dbReference>
<keyword evidence="12" id="KW-1185">Reference proteome</keyword>
<keyword evidence="6 8" id="KW-0275">Fatty acid biosynthesis</keyword>
<keyword evidence="7 8" id="KW-0092">Biotin</keyword>
<feature type="compositionally biased region" description="Low complexity" evidence="9">
    <location>
        <begin position="56"/>
        <end position="67"/>
    </location>
</feature>
<dbReference type="InterPro" id="IPR050709">
    <property type="entry name" value="Biotin_Carboxyl_Carrier/Decarb"/>
</dbReference>
<evidence type="ECO:0000256" key="1">
    <source>
        <dbReference type="ARBA" id="ARBA00005194"/>
    </source>
</evidence>
<dbReference type="Proteomes" id="UP000545493">
    <property type="component" value="Unassembled WGS sequence"/>
</dbReference>
<evidence type="ECO:0000259" key="10">
    <source>
        <dbReference type="PROSITE" id="PS50968"/>
    </source>
</evidence>
<comment type="caution">
    <text evidence="11">The sequence shown here is derived from an EMBL/GenBank/DDBJ whole genome shotgun (WGS) entry which is preliminary data.</text>
</comment>
<feature type="region of interest" description="Disordered" evidence="9">
    <location>
        <begin position="51"/>
        <end position="80"/>
    </location>
</feature>
<comment type="function">
    <text evidence="8">This protein is a component of the acetyl coenzyme A carboxylase complex; first, biotin carboxylase catalyzes the carboxylation of the carrier protein and then the transcarboxylase transfers the carboxyl group to form malonyl-CoA.</text>
</comment>
<evidence type="ECO:0000256" key="4">
    <source>
        <dbReference type="ARBA" id="ARBA00022832"/>
    </source>
</evidence>
<sequence>MTTNPEPAERLLFALRDNVVALATQTPHPPSWIRVAVGDTALELSWDGVPNPVQVPEHAAPPETEAAAQEEPDEQGEGTQHIEAPTVGVFYRAPEPGATPFVSVGDTVTAGQQVGIVEAMKLMIPVLADRAGRVTEILVPDATPVEYGEPLLAWVPVGAG</sequence>
<evidence type="ECO:0000256" key="9">
    <source>
        <dbReference type="SAM" id="MobiDB-lite"/>
    </source>
</evidence>
<dbReference type="SUPFAM" id="SSF51230">
    <property type="entry name" value="Single hybrid motif"/>
    <property type="match status" value="1"/>
</dbReference>
<dbReference type="AlphaFoldDB" id="A0A7X5UPP0"/>
<evidence type="ECO:0000256" key="8">
    <source>
        <dbReference type="RuleBase" id="RU364072"/>
    </source>
</evidence>
<evidence type="ECO:0000256" key="5">
    <source>
        <dbReference type="ARBA" id="ARBA00023098"/>
    </source>
</evidence>
<organism evidence="11 12">
    <name type="scientific">Saccharomonospora amisosensis</name>
    <dbReference type="NCBI Taxonomy" id="1128677"/>
    <lineage>
        <taxon>Bacteria</taxon>
        <taxon>Bacillati</taxon>
        <taxon>Actinomycetota</taxon>
        <taxon>Actinomycetes</taxon>
        <taxon>Pseudonocardiales</taxon>
        <taxon>Pseudonocardiaceae</taxon>
        <taxon>Saccharomonospora</taxon>
    </lineage>
</organism>
<evidence type="ECO:0000256" key="2">
    <source>
        <dbReference type="ARBA" id="ARBA00017562"/>
    </source>
</evidence>
<dbReference type="GO" id="GO:0009317">
    <property type="term" value="C:acetyl-CoA carboxylase complex"/>
    <property type="evidence" value="ECO:0007669"/>
    <property type="project" value="InterPro"/>
</dbReference>
<dbReference type="InterPro" id="IPR001882">
    <property type="entry name" value="Biotin_BS"/>
</dbReference>
<proteinExistence type="predicted"/>
<dbReference type="CDD" id="cd06850">
    <property type="entry name" value="biotinyl_domain"/>
    <property type="match status" value="1"/>
</dbReference>
<dbReference type="RefSeq" id="WP_167169882.1">
    <property type="nucleotide sequence ID" value="NZ_JAAOYM010000001.1"/>
</dbReference>
<keyword evidence="5 8" id="KW-0443">Lipid metabolism</keyword>
<dbReference type="PROSITE" id="PS50968">
    <property type="entry name" value="BIOTINYL_LIPOYL"/>
    <property type="match status" value="1"/>
</dbReference>
<evidence type="ECO:0000313" key="12">
    <source>
        <dbReference type="Proteomes" id="UP000545493"/>
    </source>
</evidence>
<dbReference type="InterPro" id="IPR011053">
    <property type="entry name" value="Single_hybrid_motif"/>
</dbReference>